<sequence>MARRRRLTPAQPGHAAPTAAPEAKTALPVPAALTGAEPAPASSGPGAALAPRAAPVIPPIAQVSGQSAEAAALRDVTAGIEAARATGRMVIDVPLGDVSQGYLARDRIALDAGEIAALKSSIAAHGQRTPAEITPLHGAGRDERDGAPAQPWGLIAGWRRLRALSELYEETGDVRYSTLRALVRPPEEAAQSYVAMVEENEIRVGLSYYERARVVAEAAARGVFADQSAALRTLFATASRAKRSKIGSFIDIHEALGDLLHFPAEIPERLGLALVSRLRLEGRRRLRAALCDARPATAAAELALLEKLARPPRLTDAVSRAKQPAREVLRDGIEMRIKRAGGRISATLSGPGLDDETLEAVRQIISGRDR</sequence>
<protein>
    <submittedName>
        <fullName evidence="3">Nuclease</fullName>
    </submittedName>
</protein>
<feature type="compositionally biased region" description="Low complexity" evidence="1">
    <location>
        <begin position="36"/>
        <end position="50"/>
    </location>
</feature>
<accession>A0A2V2LJC7</accession>
<evidence type="ECO:0000259" key="2">
    <source>
        <dbReference type="SMART" id="SM00470"/>
    </source>
</evidence>
<evidence type="ECO:0000313" key="3">
    <source>
        <dbReference type="EMBL" id="PWR01953.1"/>
    </source>
</evidence>
<dbReference type="Proteomes" id="UP000245680">
    <property type="component" value="Unassembled WGS sequence"/>
</dbReference>
<feature type="region of interest" description="Disordered" evidence="1">
    <location>
        <begin position="1"/>
        <end position="50"/>
    </location>
</feature>
<evidence type="ECO:0000256" key="1">
    <source>
        <dbReference type="SAM" id="MobiDB-lite"/>
    </source>
</evidence>
<reference evidence="3 4" key="1">
    <citation type="submission" date="2018-05" db="EMBL/GenBank/DDBJ databases">
        <title>Rhodobacteraceae gen. nov., sp. nov. isolated from sea water.</title>
        <authorList>
            <person name="Ren Y."/>
        </authorList>
    </citation>
    <scope>NUCLEOTIDE SEQUENCE [LARGE SCALE GENOMIC DNA]</scope>
    <source>
        <strain evidence="3 4">TG-679</strain>
    </source>
</reference>
<gene>
    <name evidence="3" type="ORF">DKT77_14170</name>
</gene>
<dbReference type="InterPro" id="IPR036086">
    <property type="entry name" value="ParB/Sulfiredoxin_sf"/>
</dbReference>
<feature type="domain" description="ParB-like N-terminal" evidence="2">
    <location>
        <begin position="91"/>
        <end position="201"/>
    </location>
</feature>
<dbReference type="AlphaFoldDB" id="A0A2V2LJC7"/>
<dbReference type="RefSeq" id="WP_109812343.1">
    <property type="nucleotide sequence ID" value="NZ_QGKU01000045.1"/>
</dbReference>
<organism evidence="3 4">
    <name type="scientific">Meridianimarinicoccus roseus</name>
    <dbReference type="NCBI Taxonomy" id="2072018"/>
    <lineage>
        <taxon>Bacteria</taxon>
        <taxon>Pseudomonadati</taxon>
        <taxon>Pseudomonadota</taxon>
        <taxon>Alphaproteobacteria</taxon>
        <taxon>Rhodobacterales</taxon>
        <taxon>Paracoccaceae</taxon>
        <taxon>Meridianimarinicoccus</taxon>
    </lineage>
</organism>
<name>A0A2V2LJC7_9RHOB</name>
<dbReference type="OrthoDB" id="7812516at2"/>
<dbReference type="Gene3D" id="3.90.1530.30">
    <property type="match status" value="1"/>
</dbReference>
<comment type="caution">
    <text evidence="3">The sequence shown here is derived from an EMBL/GenBank/DDBJ whole genome shotgun (WGS) entry which is preliminary data.</text>
</comment>
<dbReference type="SMART" id="SM00470">
    <property type="entry name" value="ParB"/>
    <property type="match status" value="1"/>
</dbReference>
<dbReference type="EMBL" id="QGKU01000045">
    <property type="protein sequence ID" value="PWR01953.1"/>
    <property type="molecule type" value="Genomic_DNA"/>
</dbReference>
<evidence type="ECO:0000313" key="4">
    <source>
        <dbReference type="Proteomes" id="UP000245680"/>
    </source>
</evidence>
<dbReference type="InterPro" id="IPR003115">
    <property type="entry name" value="ParB_N"/>
</dbReference>
<keyword evidence="4" id="KW-1185">Reference proteome</keyword>
<proteinExistence type="predicted"/>
<feature type="compositionally biased region" description="Low complexity" evidence="1">
    <location>
        <begin position="15"/>
        <end position="26"/>
    </location>
</feature>
<dbReference type="SUPFAM" id="SSF110849">
    <property type="entry name" value="ParB/Sulfiredoxin"/>
    <property type="match status" value="1"/>
</dbReference>